<proteinExistence type="predicted"/>
<evidence type="ECO:0000313" key="2">
    <source>
        <dbReference type="Proteomes" id="UP000258501"/>
    </source>
</evidence>
<dbReference type="EMBL" id="KC699836">
    <property type="protein sequence ID" value="AGK86972.1"/>
    <property type="molecule type" value="Genomic_DNA"/>
</dbReference>
<keyword evidence="2" id="KW-1185">Reference proteome</keyword>
<gene>
    <name evidence="1" type="ORF">SIOphi_00820</name>
</gene>
<reference evidence="1 2" key="1">
    <citation type="submission" date="2013-02" db="EMBL/GenBank/DDBJ databases">
        <authorList>
            <person name="Lukaszewicz M."/>
            <person name="Biegalska A."/>
            <person name="Krasowska A."/>
        </authorList>
    </citation>
    <scope>NUCLEOTIDE SEQUENCE [LARGE SCALE GENOMIC DNA]</scope>
</reference>
<dbReference type="Proteomes" id="UP000258501">
    <property type="component" value="Segment"/>
</dbReference>
<sequence>MTNFRQGKTKYIRMYCPDCGEVLTNYITQIGMGRYNSANELYVEDIAGMKFYCQDCETGYYVEEPTIVSDRDFI</sequence>
<organism evidence="1 2">
    <name type="scientific">Bacillus phage SIOphi</name>
    <dbReference type="NCBI Taxonomy" id="1285382"/>
    <lineage>
        <taxon>Viruses</taxon>
        <taxon>Duplodnaviria</taxon>
        <taxon>Heunggongvirae</taxon>
        <taxon>Uroviricota</taxon>
        <taxon>Caudoviricetes</taxon>
        <taxon>Herelleviridae</taxon>
        <taxon>Bastillevirinae</taxon>
        <taxon>Siophivirus</taxon>
        <taxon>Siophivirus SIOphi</taxon>
    </lineage>
</organism>
<evidence type="ECO:0000313" key="1">
    <source>
        <dbReference type="EMBL" id="AGK86972.1"/>
    </source>
</evidence>
<name>R4JDX0_9CAUD</name>
<protein>
    <submittedName>
        <fullName evidence="1">Uncharacterized protein</fullName>
    </submittedName>
</protein>
<accession>R4JDX0</accession>